<dbReference type="GO" id="GO:0003676">
    <property type="term" value="F:nucleic acid binding"/>
    <property type="evidence" value="ECO:0007669"/>
    <property type="project" value="InterPro"/>
</dbReference>
<dbReference type="InterPro" id="IPR002562">
    <property type="entry name" value="3'-5'_exonuclease_dom"/>
</dbReference>
<dbReference type="OrthoDB" id="4053at2"/>
<organism evidence="2 3">
    <name type="scientific">Acetobacterium paludosum</name>
    <dbReference type="NCBI Taxonomy" id="52693"/>
    <lineage>
        <taxon>Bacteria</taxon>
        <taxon>Bacillati</taxon>
        <taxon>Bacillota</taxon>
        <taxon>Clostridia</taxon>
        <taxon>Eubacteriales</taxon>
        <taxon>Eubacteriaceae</taxon>
        <taxon>Acetobacterium</taxon>
    </lineage>
</organism>
<protein>
    <recommendedName>
        <fullName evidence="1">3'-5' exonuclease domain-containing protein</fullName>
    </recommendedName>
</protein>
<feature type="domain" description="3'-5' exonuclease" evidence="1">
    <location>
        <begin position="36"/>
        <end position="118"/>
    </location>
</feature>
<evidence type="ECO:0000313" key="3">
    <source>
        <dbReference type="Proteomes" id="UP000616595"/>
    </source>
</evidence>
<dbReference type="Pfam" id="PF01612">
    <property type="entry name" value="DNA_pol_A_exo1"/>
    <property type="match status" value="1"/>
</dbReference>
<comment type="caution">
    <text evidence="2">The sequence shown here is derived from an EMBL/GenBank/DDBJ whole genome shotgun (WGS) entry which is preliminary data.</text>
</comment>
<name>A0A923HXL1_9FIRM</name>
<sequence>MELNYKMTRDLSVLADYLQGATDLDAALDPHKPHIVGISLAVTAETGIYLPLAHDGCANTDRKRVLDYLRNRVFEHSTVLKIVHNLCFEAKFLLALGIVLVHPVYDTMAAAQLVLKDENPSTATG</sequence>
<dbReference type="GO" id="GO:0008408">
    <property type="term" value="F:3'-5' exonuclease activity"/>
    <property type="evidence" value="ECO:0007669"/>
    <property type="project" value="InterPro"/>
</dbReference>
<accession>A0A923HXL1</accession>
<evidence type="ECO:0000259" key="1">
    <source>
        <dbReference type="Pfam" id="PF01612"/>
    </source>
</evidence>
<dbReference type="InterPro" id="IPR036397">
    <property type="entry name" value="RNaseH_sf"/>
</dbReference>
<dbReference type="InterPro" id="IPR012337">
    <property type="entry name" value="RNaseH-like_sf"/>
</dbReference>
<dbReference type="Proteomes" id="UP000616595">
    <property type="component" value="Unassembled WGS sequence"/>
</dbReference>
<dbReference type="RefSeq" id="WP_148567349.1">
    <property type="nucleotide sequence ID" value="NZ_RXYA01000009.1"/>
</dbReference>
<keyword evidence="3" id="KW-1185">Reference proteome</keyword>
<reference evidence="2" key="2">
    <citation type="submission" date="2020-10" db="EMBL/GenBank/DDBJ databases">
        <title>Comparative genomics of the Acetobacterium genus.</title>
        <authorList>
            <person name="Marshall C."/>
            <person name="May H."/>
            <person name="Norman S."/>
        </authorList>
    </citation>
    <scope>NUCLEOTIDE SEQUENCE</scope>
    <source>
        <strain evidence="2">DER-2019</strain>
    </source>
</reference>
<evidence type="ECO:0000313" key="2">
    <source>
        <dbReference type="EMBL" id="MBC3887846.1"/>
    </source>
</evidence>
<gene>
    <name evidence="2" type="ORF">GH810_05935</name>
</gene>
<proteinExistence type="predicted"/>
<reference evidence="2" key="1">
    <citation type="submission" date="2019-10" db="EMBL/GenBank/DDBJ databases">
        <authorList>
            <person name="Ross D.E."/>
            <person name="Gulliver D."/>
        </authorList>
    </citation>
    <scope>NUCLEOTIDE SEQUENCE</scope>
    <source>
        <strain evidence="2">DER-2019</strain>
    </source>
</reference>
<dbReference type="EMBL" id="WJBD01000005">
    <property type="protein sequence ID" value="MBC3887846.1"/>
    <property type="molecule type" value="Genomic_DNA"/>
</dbReference>
<dbReference type="AlphaFoldDB" id="A0A923HXL1"/>
<dbReference type="GO" id="GO:0006139">
    <property type="term" value="P:nucleobase-containing compound metabolic process"/>
    <property type="evidence" value="ECO:0007669"/>
    <property type="project" value="InterPro"/>
</dbReference>
<dbReference type="Gene3D" id="3.30.420.10">
    <property type="entry name" value="Ribonuclease H-like superfamily/Ribonuclease H"/>
    <property type="match status" value="1"/>
</dbReference>
<dbReference type="SUPFAM" id="SSF53098">
    <property type="entry name" value="Ribonuclease H-like"/>
    <property type="match status" value="1"/>
</dbReference>